<evidence type="ECO:0000313" key="9">
    <source>
        <dbReference type="Proteomes" id="UP000290289"/>
    </source>
</evidence>
<dbReference type="STRING" id="3750.A0A498JT65"/>
<comment type="function">
    <text evidence="6">Involved in the synthesis of phytochelatins (PC) and homophytochelatins (hPC), the heavy-metal-binding peptides of plants.</text>
</comment>
<name>A0A498JT65_MALDO</name>
<dbReference type="GO" id="GO:0010273">
    <property type="term" value="P:detoxification of copper ion"/>
    <property type="evidence" value="ECO:0007669"/>
    <property type="project" value="TreeGrafter"/>
</dbReference>
<dbReference type="Proteomes" id="UP000290289">
    <property type="component" value="Chromosome 5"/>
</dbReference>
<keyword evidence="3" id="KW-0808">Transferase</keyword>
<dbReference type="AlphaFoldDB" id="A0A498JT65"/>
<dbReference type="EMBL" id="RDQH01000331">
    <property type="protein sequence ID" value="RXH98246.1"/>
    <property type="molecule type" value="Genomic_DNA"/>
</dbReference>
<reference evidence="8 9" key="1">
    <citation type="submission" date="2018-10" db="EMBL/GenBank/DDBJ databases">
        <title>A high-quality apple genome assembly.</title>
        <authorList>
            <person name="Hu J."/>
        </authorList>
    </citation>
    <scope>NUCLEOTIDE SEQUENCE [LARGE SCALE GENOMIC DNA]</scope>
    <source>
        <strain evidence="9">cv. HFTH1</strain>
        <tissue evidence="8">Young leaf</tissue>
    </source>
</reference>
<proteinExistence type="predicted"/>
<dbReference type="Gene3D" id="3.90.70.30">
    <property type="entry name" value="Phytochelatin synthase, N-terminal domain"/>
    <property type="match status" value="2"/>
</dbReference>
<dbReference type="InterPro" id="IPR040409">
    <property type="entry name" value="PCS-like"/>
</dbReference>
<evidence type="ECO:0000259" key="7">
    <source>
        <dbReference type="PROSITE" id="PS51443"/>
    </source>
</evidence>
<dbReference type="GO" id="GO:0098849">
    <property type="term" value="P:cellular detoxification of cadmium ion"/>
    <property type="evidence" value="ECO:0007669"/>
    <property type="project" value="TreeGrafter"/>
</dbReference>
<dbReference type="InterPro" id="IPR038765">
    <property type="entry name" value="Papain-like_cys_pep_sf"/>
</dbReference>
<keyword evidence="2" id="KW-0104">Cadmium</keyword>
<evidence type="ECO:0000256" key="5">
    <source>
        <dbReference type="ARBA" id="ARBA00023315"/>
    </source>
</evidence>
<dbReference type="GO" id="GO:0016756">
    <property type="term" value="F:glutathione gamma-glutamylcysteinyltransferase activity"/>
    <property type="evidence" value="ECO:0007669"/>
    <property type="project" value="UniProtKB-EC"/>
</dbReference>
<dbReference type="GO" id="GO:0046872">
    <property type="term" value="F:metal ion binding"/>
    <property type="evidence" value="ECO:0007669"/>
    <property type="project" value="UniProtKB-KW"/>
</dbReference>
<feature type="domain" description="Peptidase C83" evidence="7">
    <location>
        <begin position="1"/>
        <end position="221"/>
    </location>
</feature>
<dbReference type="EC" id="2.3.2.15" evidence="1"/>
<evidence type="ECO:0000256" key="3">
    <source>
        <dbReference type="ARBA" id="ARBA00022679"/>
    </source>
</evidence>
<dbReference type="FunFam" id="3.90.70.30:FF:000001">
    <property type="entry name" value="Glutathione gamma-glutamylcysteinyltransferase 1"/>
    <property type="match status" value="2"/>
</dbReference>
<dbReference type="Pfam" id="PF05023">
    <property type="entry name" value="Phytochelatin"/>
    <property type="match status" value="2"/>
</dbReference>
<evidence type="ECO:0000256" key="4">
    <source>
        <dbReference type="ARBA" id="ARBA00022723"/>
    </source>
</evidence>
<sequence length="952" mass="105631">MAMAGLYRRTLPSPPAVEFASLQGKELFLEAIQRGTMENFYRLISYFQTQSEPAYCGLASLSMVLNALAIDPGRKWKGPWRWFDESMLDCCEPLETVKVKGISFGKLVCLAHCAGAKVEAFRTNHSTIDEFRKYVLRCSTSDDCHVISSYDRSVLKQTGTGHFSPIGGYHAERDMALILDVARFKYPPHWVPLKILWDAMNNVDSSTGQRRGFMLISRPHSEPGQLYTLSCKHESWVGVAKYLMDDVPLLLKSEEVKDIQEVLSVVFMSLPSYFGQFIKWVAEVRRREDGGQSLSLEEKARLAVKEEVLRQVHDTGLFKHVAELLSSAHSCCGNLYSGHEENLPNIAASVCCQGAQILSGNSAFSGVYCCQETCVKCFKANGDKPVTVVSGTVVNGGTEERMDVLVPSSKTNSGCSCAIGMHPASNDVLTALLLALPPGTWSGIKDEKLSKEISNLVSTVNLPTLLQEEVLHLRRQLHLLKKCQEDRKLFTEALGNGTMEGFFKLISYYQTQSEPAYCGLATLAVVLNALAIDPGRKWKGPWRWFDDSMLDCCEPLAKVKAEGITFGKVACLAHCNGAEVKALRTEESSVDEFRKHVISCTSSEDCHVITSYHRAAFSQTGSGHFSPIGGYHAGTDMVLILDVARFKYPPHWVPLSLLWEGMTTIDEATGHCRGYMIISRLNRSPSILYTVSCRHEGWSSIAKYLTEDVPLLLKSEDIKDVQNVISVFFKSPPADLREFIKWVAEVRRQEDGNLSLDKEEKGRLAIKEEVLKQVRETELFRHVSEWLASKSICKDISQGGKDTLPEIAANVCCQGGQVFSGSVSSFDRACCRQTDVKLLKCNGEKPVTVVSGTVTTNGGEQAVEMLVPSCQTEPSSLCSYFQGSCIGMHPSTGDVLTVLLLALPQQTWSGLREEKLLAEINCLISTDCLPTLLQEEVFYLRRQIHFLMTDKA</sequence>
<evidence type="ECO:0000256" key="1">
    <source>
        <dbReference type="ARBA" id="ARBA00012468"/>
    </source>
</evidence>
<feature type="domain" description="Peptidase C83" evidence="7">
    <location>
        <begin position="461"/>
        <end position="683"/>
    </location>
</feature>
<dbReference type="PANTHER" id="PTHR33447">
    <property type="entry name" value="GLUTATHIONE GAMMA-GLUTAMYLCYSTEINYLTRANSFERASE"/>
    <property type="match status" value="1"/>
</dbReference>
<organism evidence="8 9">
    <name type="scientific">Malus domestica</name>
    <name type="common">Apple</name>
    <name type="synonym">Pyrus malus</name>
    <dbReference type="NCBI Taxonomy" id="3750"/>
    <lineage>
        <taxon>Eukaryota</taxon>
        <taxon>Viridiplantae</taxon>
        <taxon>Streptophyta</taxon>
        <taxon>Embryophyta</taxon>
        <taxon>Tracheophyta</taxon>
        <taxon>Spermatophyta</taxon>
        <taxon>Magnoliopsida</taxon>
        <taxon>eudicotyledons</taxon>
        <taxon>Gunneridae</taxon>
        <taxon>Pentapetalae</taxon>
        <taxon>rosids</taxon>
        <taxon>fabids</taxon>
        <taxon>Rosales</taxon>
        <taxon>Rosaceae</taxon>
        <taxon>Amygdaloideae</taxon>
        <taxon>Maleae</taxon>
        <taxon>Malus</taxon>
    </lineage>
</organism>
<protein>
    <recommendedName>
        <fullName evidence="1">glutathione gamma-glutamylcysteinyltransferase</fullName>
        <ecNumber evidence="1">2.3.2.15</ecNumber>
    </recommendedName>
</protein>
<dbReference type="InterPro" id="IPR007719">
    <property type="entry name" value="PCS_N"/>
</dbReference>
<dbReference type="InterPro" id="IPR015407">
    <property type="entry name" value="Phytochelatin_synthase_C"/>
</dbReference>
<keyword evidence="9" id="KW-1185">Reference proteome</keyword>
<evidence type="ECO:0000313" key="8">
    <source>
        <dbReference type="EMBL" id="RXH98246.1"/>
    </source>
</evidence>
<keyword evidence="5" id="KW-0012">Acyltransferase</keyword>
<evidence type="ECO:0000256" key="2">
    <source>
        <dbReference type="ARBA" id="ARBA00022539"/>
    </source>
</evidence>
<evidence type="ECO:0000256" key="6">
    <source>
        <dbReference type="ARBA" id="ARBA00053477"/>
    </source>
</evidence>
<dbReference type="GO" id="GO:0046938">
    <property type="term" value="P:phytochelatin biosynthetic process"/>
    <property type="evidence" value="ECO:0007669"/>
    <property type="project" value="InterPro"/>
</dbReference>
<dbReference type="Pfam" id="PF09328">
    <property type="entry name" value="Phytochelatin_C"/>
    <property type="match status" value="2"/>
</dbReference>
<gene>
    <name evidence="8" type="ORF">DVH24_010571</name>
</gene>
<dbReference type="SUPFAM" id="SSF54001">
    <property type="entry name" value="Cysteine proteinases"/>
    <property type="match status" value="2"/>
</dbReference>
<dbReference type="PROSITE" id="PS51443">
    <property type="entry name" value="PCS"/>
    <property type="match status" value="2"/>
</dbReference>
<accession>A0A498JT65</accession>
<dbReference type="PANTHER" id="PTHR33447:SF2">
    <property type="entry name" value="GLUTATHIONE GAMMA-GLUTAMYLCYSTEINYLTRANSFERASE"/>
    <property type="match status" value="1"/>
</dbReference>
<dbReference type="InterPro" id="IPR038156">
    <property type="entry name" value="PCS_N_sf"/>
</dbReference>
<comment type="caution">
    <text evidence="8">The sequence shown here is derived from an EMBL/GenBank/DDBJ whole genome shotgun (WGS) entry which is preliminary data.</text>
</comment>
<keyword evidence="4" id="KW-0479">Metal-binding</keyword>